<evidence type="ECO:0000256" key="3">
    <source>
        <dbReference type="RuleBase" id="RU000524"/>
    </source>
</evidence>
<dbReference type="Gene3D" id="2.40.50.140">
    <property type="entry name" value="Nucleic acid-binding proteins"/>
    <property type="match status" value="1"/>
</dbReference>
<dbReference type="EMBL" id="SLWV01000031">
    <property type="protein sequence ID" value="TCO69519.1"/>
    <property type="molecule type" value="Genomic_DNA"/>
</dbReference>
<dbReference type="Proteomes" id="UP000294919">
    <property type="component" value="Unassembled WGS sequence"/>
</dbReference>
<dbReference type="OrthoDB" id="9809878at2"/>
<evidence type="ECO:0000313" key="5">
    <source>
        <dbReference type="EMBL" id="TCO69519.1"/>
    </source>
</evidence>
<protein>
    <recommendedName>
        <fullName evidence="2 3">Single-stranded DNA-binding protein</fullName>
    </recommendedName>
</protein>
<evidence type="ECO:0000256" key="1">
    <source>
        <dbReference type="ARBA" id="ARBA00023125"/>
    </source>
</evidence>
<feature type="region of interest" description="Disordered" evidence="4">
    <location>
        <begin position="103"/>
        <end position="126"/>
    </location>
</feature>
<dbReference type="GO" id="GO:0006260">
    <property type="term" value="P:DNA replication"/>
    <property type="evidence" value="ECO:0007669"/>
    <property type="project" value="InterPro"/>
</dbReference>
<accession>A0A4R2KGG1</accession>
<comment type="caution">
    <text evidence="5">The sequence shown here is derived from an EMBL/GenBank/DDBJ whole genome shotgun (WGS) entry which is preliminary data.</text>
</comment>
<evidence type="ECO:0000256" key="4">
    <source>
        <dbReference type="SAM" id="MobiDB-lite"/>
    </source>
</evidence>
<dbReference type="InterPro" id="IPR000424">
    <property type="entry name" value="Primosome_PriB/ssb"/>
</dbReference>
<evidence type="ECO:0000256" key="2">
    <source>
        <dbReference type="PIRNR" id="PIRNR002070"/>
    </source>
</evidence>
<evidence type="ECO:0000313" key="6">
    <source>
        <dbReference type="Proteomes" id="UP000294919"/>
    </source>
</evidence>
<dbReference type="PANTHER" id="PTHR10302:SF27">
    <property type="entry name" value="SINGLE-STRANDED DNA-BINDING PROTEIN"/>
    <property type="match status" value="1"/>
</dbReference>
<dbReference type="PIRSF" id="PIRSF002070">
    <property type="entry name" value="SSB"/>
    <property type="match status" value="1"/>
</dbReference>
<dbReference type="AlphaFoldDB" id="A0A4R2KGG1"/>
<dbReference type="SUPFAM" id="SSF50249">
    <property type="entry name" value="Nucleic acid-binding proteins"/>
    <property type="match status" value="1"/>
</dbReference>
<dbReference type="GO" id="GO:0003697">
    <property type="term" value="F:single-stranded DNA binding"/>
    <property type="evidence" value="ECO:0007669"/>
    <property type="project" value="InterPro"/>
</dbReference>
<gene>
    <name evidence="5" type="ORF">EV214_13143</name>
</gene>
<keyword evidence="1 2" id="KW-0238">DNA-binding</keyword>
<sequence length="126" mass="14309">MNLHIAIGRLTKPVELRFTQSGKAKATGTIAVDRRFQKDKTDFIPVEVWGNPAEKYFAPYGHKGRLTRVTGELHIDKWKDEEGNWKERSYIAASEVKFLDKVEGQDASPIDPDGFQVDDDDSDIPF</sequence>
<keyword evidence="6" id="KW-1185">Reference proteome</keyword>
<dbReference type="NCBIfam" id="TIGR00621">
    <property type="entry name" value="ssb"/>
    <property type="match status" value="1"/>
</dbReference>
<dbReference type="RefSeq" id="WP_132247525.1">
    <property type="nucleotide sequence ID" value="NZ_SLWV01000031.1"/>
</dbReference>
<organism evidence="5 6">
    <name type="scientific">Marinisporobacter balticus</name>
    <dbReference type="NCBI Taxonomy" id="2018667"/>
    <lineage>
        <taxon>Bacteria</taxon>
        <taxon>Bacillati</taxon>
        <taxon>Bacillota</taxon>
        <taxon>Clostridia</taxon>
        <taxon>Peptostreptococcales</taxon>
        <taxon>Thermotaleaceae</taxon>
        <taxon>Marinisporobacter</taxon>
    </lineage>
</organism>
<name>A0A4R2KGG1_9FIRM</name>
<dbReference type="InterPro" id="IPR011344">
    <property type="entry name" value="ssDNA-bd"/>
</dbReference>
<proteinExistence type="predicted"/>
<dbReference type="CDD" id="cd04496">
    <property type="entry name" value="SSB_OBF"/>
    <property type="match status" value="1"/>
</dbReference>
<dbReference type="PROSITE" id="PS50935">
    <property type="entry name" value="SSB"/>
    <property type="match status" value="1"/>
</dbReference>
<dbReference type="PANTHER" id="PTHR10302">
    <property type="entry name" value="SINGLE-STRANDED DNA-BINDING PROTEIN"/>
    <property type="match status" value="1"/>
</dbReference>
<dbReference type="InterPro" id="IPR012340">
    <property type="entry name" value="NA-bd_OB-fold"/>
</dbReference>
<dbReference type="GO" id="GO:0009295">
    <property type="term" value="C:nucleoid"/>
    <property type="evidence" value="ECO:0007669"/>
    <property type="project" value="TreeGrafter"/>
</dbReference>
<feature type="compositionally biased region" description="Acidic residues" evidence="4">
    <location>
        <begin position="116"/>
        <end position="126"/>
    </location>
</feature>
<reference evidence="5 6" key="1">
    <citation type="submission" date="2019-03" db="EMBL/GenBank/DDBJ databases">
        <title>Genomic Encyclopedia of Type Strains, Phase IV (KMG-IV): sequencing the most valuable type-strain genomes for metagenomic binning, comparative biology and taxonomic classification.</title>
        <authorList>
            <person name="Goeker M."/>
        </authorList>
    </citation>
    <scope>NUCLEOTIDE SEQUENCE [LARGE SCALE GENOMIC DNA]</scope>
    <source>
        <strain evidence="5 6">DSM 102940</strain>
    </source>
</reference>
<dbReference type="Pfam" id="PF00436">
    <property type="entry name" value="SSB"/>
    <property type="match status" value="1"/>
</dbReference>